<evidence type="ECO:0000256" key="4">
    <source>
        <dbReference type="ARBA" id="ARBA00023136"/>
    </source>
</evidence>
<feature type="transmembrane region" description="Helical" evidence="5">
    <location>
        <begin position="55"/>
        <end position="72"/>
    </location>
</feature>
<evidence type="ECO:0000313" key="6">
    <source>
        <dbReference type="EMBL" id="KAJ8601566.1"/>
    </source>
</evidence>
<dbReference type="PANTHER" id="PTHR28128">
    <property type="entry name" value="GOLGI APPARATUS MEMBRANE PROTEIN TVP15"/>
    <property type="match status" value="1"/>
</dbReference>
<comment type="subcellular location">
    <subcellularLocation>
        <location evidence="1">Membrane</location>
        <topology evidence="1">Multi-pass membrane protein</topology>
    </subcellularLocation>
</comment>
<feature type="transmembrane region" description="Helical" evidence="5">
    <location>
        <begin position="78"/>
        <end position="99"/>
    </location>
</feature>
<sequence length="148" mass="16179">MILTGCLFCAGGAETNTPRTFMIGLYLVGFGLFAFILELKHVPGVIKWCPALETYFGKGIFFIFWGFLLFGGDVGTSILAVIFLGSGVAYMVAQFSIGAPPVHFMGDDKFQDTQAAEHLERYDRDNASASMPIDPYLSSVKNNNDTDL</sequence>
<evidence type="ECO:0000313" key="7">
    <source>
        <dbReference type="Proteomes" id="UP001230188"/>
    </source>
</evidence>
<reference evidence="6" key="1">
    <citation type="submission" date="2023-01" db="EMBL/GenBank/DDBJ databases">
        <title>Metagenome sequencing of chrysophaentin producing Chrysophaeum taylorii.</title>
        <authorList>
            <person name="Davison J."/>
            <person name="Bewley C."/>
        </authorList>
    </citation>
    <scope>NUCLEOTIDE SEQUENCE</scope>
    <source>
        <strain evidence="6">NIES-1699</strain>
    </source>
</reference>
<feature type="transmembrane region" description="Helical" evidence="5">
    <location>
        <begin position="23"/>
        <end position="43"/>
    </location>
</feature>
<accession>A0AAD7UAY2</accession>
<protein>
    <submittedName>
        <fullName evidence="6">Uncharacterized protein</fullName>
    </submittedName>
</protein>
<keyword evidence="2 5" id="KW-0812">Transmembrane</keyword>
<name>A0AAD7UAY2_9STRA</name>
<comment type="caution">
    <text evidence="6">The sequence shown here is derived from an EMBL/GenBank/DDBJ whole genome shotgun (WGS) entry which is preliminary data.</text>
</comment>
<dbReference type="Proteomes" id="UP001230188">
    <property type="component" value="Unassembled WGS sequence"/>
</dbReference>
<organism evidence="6 7">
    <name type="scientific">Chrysophaeum taylorii</name>
    <dbReference type="NCBI Taxonomy" id="2483200"/>
    <lineage>
        <taxon>Eukaryota</taxon>
        <taxon>Sar</taxon>
        <taxon>Stramenopiles</taxon>
        <taxon>Ochrophyta</taxon>
        <taxon>Pelagophyceae</taxon>
        <taxon>Pelagomonadales</taxon>
        <taxon>Pelagomonadaceae</taxon>
        <taxon>Chrysophaeum</taxon>
    </lineage>
</organism>
<keyword evidence="3 5" id="KW-1133">Transmembrane helix</keyword>
<dbReference type="Pfam" id="PF08507">
    <property type="entry name" value="COPI_assoc"/>
    <property type="match status" value="1"/>
</dbReference>
<dbReference type="PANTHER" id="PTHR28128:SF1">
    <property type="entry name" value="GOLGI APPARATUS MEMBRANE PROTEIN TVP15"/>
    <property type="match status" value="1"/>
</dbReference>
<evidence type="ECO:0000256" key="1">
    <source>
        <dbReference type="ARBA" id="ARBA00004141"/>
    </source>
</evidence>
<evidence type="ECO:0000256" key="5">
    <source>
        <dbReference type="SAM" id="Phobius"/>
    </source>
</evidence>
<gene>
    <name evidence="6" type="ORF">CTAYLR_005213</name>
</gene>
<keyword evidence="7" id="KW-1185">Reference proteome</keyword>
<evidence type="ECO:0000256" key="2">
    <source>
        <dbReference type="ARBA" id="ARBA00022692"/>
    </source>
</evidence>
<keyword evidence="4 5" id="KW-0472">Membrane</keyword>
<dbReference type="EMBL" id="JAQMWT010000421">
    <property type="protein sequence ID" value="KAJ8601566.1"/>
    <property type="molecule type" value="Genomic_DNA"/>
</dbReference>
<dbReference type="GO" id="GO:0016020">
    <property type="term" value="C:membrane"/>
    <property type="evidence" value="ECO:0007669"/>
    <property type="project" value="UniProtKB-SubCell"/>
</dbReference>
<dbReference type="InterPro" id="IPR013714">
    <property type="entry name" value="Golgi_TVP15"/>
</dbReference>
<dbReference type="AlphaFoldDB" id="A0AAD7UAY2"/>
<evidence type="ECO:0000256" key="3">
    <source>
        <dbReference type="ARBA" id="ARBA00022989"/>
    </source>
</evidence>
<proteinExistence type="predicted"/>